<dbReference type="SUPFAM" id="SSF47413">
    <property type="entry name" value="lambda repressor-like DNA-binding domains"/>
    <property type="match status" value="1"/>
</dbReference>
<reference evidence="2 3" key="1">
    <citation type="submission" date="2023-09" db="EMBL/GenBank/DDBJ databases">
        <title>Description of three actinobacteria isolated from air of manufacturing shop in a pharmaceutical factory.</title>
        <authorList>
            <person name="Zhang D.-F."/>
        </authorList>
    </citation>
    <scope>NUCLEOTIDE SEQUENCE [LARGE SCALE GENOMIC DNA]</scope>
    <source>
        <strain evidence="2 3">LY-0111</strain>
    </source>
</reference>
<dbReference type="InterPro" id="IPR010982">
    <property type="entry name" value="Lambda_DNA-bd_dom_sf"/>
</dbReference>
<dbReference type="SMART" id="SM00530">
    <property type="entry name" value="HTH_XRE"/>
    <property type="match status" value="1"/>
</dbReference>
<accession>A0ABU2DSD6</accession>
<comment type="caution">
    <text evidence="2">The sequence shown here is derived from an EMBL/GenBank/DDBJ whole genome shotgun (WGS) entry which is preliminary data.</text>
</comment>
<dbReference type="CDD" id="cd00093">
    <property type="entry name" value="HTH_XRE"/>
    <property type="match status" value="1"/>
</dbReference>
<dbReference type="PANTHER" id="PTHR35010:SF2">
    <property type="entry name" value="BLL4672 PROTEIN"/>
    <property type="match status" value="1"/>
</dbReference>
<proteinExistence type="predicted"/>
<dbReference type="InterPro" id="IPR041413">
    <property type="entry name" value="MLTR_LBD"/>
</dbReference>
<dbReference type="Pfam" id="PF17765">
    <property type="entry name" value="MLTR_LBD"/>
    <property type="match status" value="1"/>
</dbReference>
<dbReference type="RefSeq" id="WP_310548197.1">
    <property type="nucleotide sequence ID" value="NZ_JAVKGR010000005.1"/>
</dbReference>
<evidence type="ECO:0000313" key="2">
    <source>
        <dbReference type="EMBL" id="MDR8019210.1"/>
    </source>
</evidence>
<organism evidence="2 3">
    <name type="scientific">Nesterenkonia aerolata</name>
    <dbReference type="NCBI Taxonomy" id="3074079"/>
    <lineage>
        <taxon>Bacteria</taxon>
        <taxon>Bacillati</taxon>
        <taxon>Actinomycetota</taxon>
        <taxon>Actinomycetes</taxon>
        <taxon>Micrococcales</taxon>
        <taxon>Micrococcaceae</taxon>
        <taxon>Nesterenkonia</taxon>
    </lineage>
</organism>
<dbReference type="Pfam" id="PF13560">
    <property type="entry name" value="HTH_31"/>
    <property type="match status" value="1"/>
</dbReference>
<evidence type="ECO:0000259" key="1">
    <source>
        <dbReference type="PROSITE" id="PS50943"/>
    </source>
</evidence>
<dbReference type="Gene3D" id="1.10.260.40">
    <property type="entry name" value="lambda repressor-like DNA-binding domains"/>
    <property type="match status" value="1"/>
</dbReference>
<feature type="domain" description="HTH cro/C1-type" evidence="1">
    <location>
        <begin position="40"/>
        <end position="82"/>
    </location>
</feature>
<sequence length="298" mass="32909">MDAKHEVREFLTSRRARVTPEQVGLPAGGARRVPGLRRGEVAELAGISVEYYAKLERGALAGASGSVLESVARALRLDEAERRHLMDLARAADGAPVTGRPRHRNRRRPALRQDLRWVLDAITDAVAFIRNDVQDLLGVNDLGRAFFAPVIGAGGRTPNLARFQFLDPAAGEFYPDWEQMAQMCVATMRAEAGRNPHHKGLQDLVGELSTRSETFRQLWASHDVRIHGHGTKRFHHPEVGELVLAYEELAITADEGLTLYIYSAEPGSETHQKLRMLGSLHAEHTPSPVSAEDAQHSC</sequence>
<dbReference type="Proteomes" id="UP001251870">
    <property type="component" value="Unassembled WGS sequence"/>
</dbReference>
<evidence type="ECO:0000313" key="3">
    <source>
        <dbReference type="Proteomes" id="UP001251870"/>
    </source>
</evidence>
<dbReference type="EMBL" id="JAVKGR010000005">
    <property type="protein sequence ID" value="MDR8019210.1"/>
    <property type="molecule type" value="Genomic_DNA"/>
</dbReference>
<gene>
    <name evidence="2" type="ORF">RIL96_06485</name>
</gene>
<dbReference type="PANTHER" id="PTHR35010">
    <property type="entry name" value="BLL4672 PROTEIN-RELATED"/>
    <property type="match status" value="1"/>
</dbReference>
<name>A0ABU2DSD6_9MICC</name>
<dbReference type="InterPro" id="IPR001387">
    <property type="entry name" value="Cro/C1-type_HTH"/>
</dbReference>
<keyword evidence="3" id="KW-1185">Reference proteome</keyword>
<dbReference type="Gene3D" id="3.30.450.180">
    <property type="match status" value="1"/>
</dbReference>
<protein>
    <submittedName>
        <fullName evidence="2">Helix-turn-helix transcriptional regulator</fullName>
    </submittedName>
</protein>
<dbReference type="PROSITE" id="PS50943">
    <property type="entry name" value="HTH_CROC1"/>
    <property type="match status" value="1"/>
</dbReference>